<dbReference type="Gene3D" id="3.40.710.10">
    <property type="entry name" value="DD-peptidase/beta-lactamase superfamily"/>
    <property type="match status" value="1"/>
</dbReference>
<proteinExistence type="inferred from homology"/>
<dbReference type="CDD" id="cd06575">
    <property type="entry name" value="PASTA_Pbp2x-like_2"/>
    <property type="match status" value="1"/>
</dbReference>
<feature type="domain" description="PASTA" evidence="5">
    <location>
        <begin position="611"/>
        <end position="671"/>
    </location>
</feature>
<evidence type="ECO:0000256" key="1">
    <source>
        <dbReference type="ARBA" id="ARBA00004370"/>
    </source>
</evidence>
<accession>A0A6N3BPG2</accession>
<dbReference type="InterPro" id="IPR001460">
    <property type="entry name" value="PCN-bd_Tpept"/>
</dbReference>
<keyword evidence="3 4" id="KW-0472">Membrane</keyword>
<sequence length="733" mass="80873">MKRRTKKNTKKNSSHSRERALYVALGVCLIFLILIGRLTYIMIYKSKEYKHMAQGQWNSQVTVEADRGDITDRNGSILATSIDVYRVDLDIKAIESYIEDEENKTTKEKVARDLSDASGVPYEEVMKKLNPINEEGVQVNTSTLIKGIDKEVADKIQDLDIYGVIISINPKRYYPNNNFLAHVLGSVNSDNIGLNGVELQYDSELTGIAGYKIAEVDGSLKELPFQTVKYTSPVDGKNVVLTIDENIQLMAEKAAEKGYTDNKATEVSIIVMNPNNGEILAMTNKPDFDPNKPYEEYEKFEGADDSEKLQNMFRNSAISDAFEPGSTFKNFTMAAVLEEGLASENDTFYCDGGVKFGSTTIKCWNLSGHGTQTLPEILQNSCNVGFMELGARLGPAKLKEYIDKFGFGQLSRIDLPGEAEGIVKSVSDISEMDLATIAFGQTNTVNSIQLMQAFNAIANGGDLIQPHIMKEVNYEAGNGTKVIDETFKPIVQNNVISEQTTATLRDYLERTINNGQQVGAFMGVERRVGGKTGTAQKVDPIKGGYSDDKYIASVLALYPVEDPQITVYIKVVDPSAGQYYGGPVTTPILKSLLSELFTYMDSQVYKDRYTEKEKIVVPEVRGKTIEEAKKILEENGLKIEVESTSNKVTNIEPYPGSLVEKGSTISVNVVNDKIDPNKLIMPDLKGKTLEEAMKILDSINITYKASGVGVVDGQDVLAGKLIEKGTKVKLDLK</sequence>
<keyword evidence="4" id="KW-0812">Transmembrane</keyword>
<dbReference type="GO" id="GO:0008658">
    <property type="term" value="F:penicillin binding"/>
    <property type="evidence" value="ECO:0007669"/>
    <property type="project" value="InterPro"/>
</dbReference>
<dbReference type="AlphaFoldDB" id="A0A6N3BPG2"/>
<comment type="similarity">
    <text evidence="2">Belongs to the transpeptidase family.</text>
</comment>
<comment type="subcellular location">
    <subcellularLocation>
        <location evidence="1">Membrane</location>
    </subcellularLocation>
</comment>
<feature type="domain" description="PASTA" evidence="5">
    <location>
        <begin position="675"/>
        <end position="733"/>
    </location>
</feature>
<evidence type="ECO:0000256" key="3">
    <source>
        <dbReference type="ARBA" id="ARBA00023136"/>
    </source>
</evidence>
<dbReference type="InterPro" id="IPR005311">
    <property type="entry name" value="PBP_dimer"/>
</dbReference>
<name>A0A6N3BPG2_9CLOT</name>
<dbReference type="SUPFAM" id="SSF56519">
    <property type="entry name" value="Penicillin binding protein dimerisation domain"/>
    <property type="match status" value="1"/>
</dbReference>
<dbReference type="SUPFAM" id="SSF54184">
    <property type="entry name" value="Penicillin-binding protein 2x (pbp-2x), c-terminal domain"/>
    <property type="match status" value="2"/>
</dbReference>
<dbReference type="NCBIfam" id="TIGR02214">
    <property type="entry name" value="spoVD_pbp"/>
    <property type="match status" value="1"/>
</dbReference>
<dbReference type="Gene3D" id="3.90.1310.10">
    <property type="entry name" value="Penicillin-binding protein 2a (Domain 2)"/>
    <property type="match status" value="1"/>
</dbReference>
<dbReference type="InterPro" id="IPR036138">
    <property type="entry name" value="PBP_dimer_sf"/>
</dbReference>
<protein>
    <submittedName>
        <fullName evidence="6">Stage V sporulation protein D</fullName>
    </submittedName>
</protein>
<feature type="transmembrane region" description="Helical" evidence="4">
    <location>
        <begin position="21"/>
        <end position="43"/>
    </location>
</feature>
<reference evidence="6" key="1">
    <citation type="submission" date="2019-11" db="EMBL/GenBank/DDBJ databases">
        <authorList>
            <person name="Feng L."/>
        </authorList>
    </citation>
    <scope>NUCLEOTIDE SEQUENCE</scope>
    <source>
        <strain evidence="6">CTertiumLFYP3</strain>
    </source>
</reference>
<evidence type="ECO:0000256" key="4">
    <source>
        <dbReference type="SAM" id="Phobius"/>
    </source>
</evidence>
<dbReference type="RefSeq" id="WP_156625859.1">
    <property type="nucleotide sequence ID" value="NZ_CACRTO010000013.1"/>
</dbReference>
<gene>
    <name evidence="6" type="primary">spoVD_1</name>
    <name evidence="6" type="ORF">CTLFYP3_01350</name>
</gene>
<dbReference type="PROSITE" id="PS51178">
    <property type="entry name" value="PASTA"/>
    <property type="match status" value="2"/>
</dbReference>
<dbReference type="PANTHER" id="PTHR30627">
    <property type="entry name" value="PEPTIDOGLYCAN D,D-TRANSPEPTIDASE"/>
    <property type="match status" value="1"/>
</dbReference>
<dbReference type="GO" id="GO:0005886">
    <property type="term" value="C:plasma membrane"/>
    <property type="evidence" value="ECO:0007669"/>
    <property type="project" value="TreeGrafter"/>
</dbReference>
<dbReference type="CDD" id="cd06577">
    <property type="entry name" value="PASTA_pknB"/>
    <property type="match status" value="1"/>
</dbReference>
<dbReference type="InterPro" id="IPR005543">
    <property type="entry name" value="PASTA_dom"/>
</dbReference>
<dbReference type="InterPro" id="IPR012338">
    <property type="entry name" value="Beta-lactam/transpept-like"/>
</dbReference>
<dbReference type="InterPro" id="IPR011927">
    <property type="entry name" value="SpoVD_pbp"/>
</dbReference>
<dbReference type="EMBL" id="CACRTO010000013">
    <property type="protein sequence ID" value="VYU05064.1"/>
    <property type="molecule type" value="Genomic_DNA"/>
</dbReference>
<dbReference type="Gene3D" id="3.30.10.20">
    <property type="match status" value="1"/>
</dbReference>
<dbReference type="Pfam" id="PF00905">
    <property type="entry name" value="Transpeptidase"/>
    <property type="match status" value="1"/>
</dbReference>
<dbReference type="Pfam" id="PF03793">
    <property type="entry name" value="PASTA"/>
    <property type="match status" value="2"/>
</dbReference>
<dbReference type="GO" id="GO:0071555">
    <property type="term" value="P:cell wall organization"/>
    <property type="evidence" value="ECO:0007669"/>
    <property type="project" value="TreeGrafter"/>
</dbReference>
<dbReference type="PANTHER" id="PTHR30627:SF1">
    <property type="entry name" value="PEPTIDOGLYCAN D,D-TRANSPEPTIDASE FTSI"/>
    <property type="match status" value="1"/>
</dbReference>
<evidence type="ECO:0000259" key="5">
    <source>
        <dbReference type="PROSITE" id="PS51178"/>
    </source>
</evidence>
<dbReference type="SMART" id="SM00740">
    <property type="entry name" value="PASTA"/>
    <property type="match status" value="2"/>
</dbReference>
<keyword evidence="4" id="KW-1133">Transmembrane helix</keyword>
<dbReference type="InterPro" id="IPR050515">
    <property type="entry name" value="Beta-lactam/transpept"/>
</dbReference>
<dbReference type="SUPFAM" id="SSF56601">
    <property type="entry name" value="beta-lactamase/transpeptidase-like"/>
    <property type="match status" value="1"/>
</dbReference>
<organism evidence="6">
    <name type="scientific">Clostridium tertium</name>
    <dbReference type="NCBI Taxonomy" id="1559"/>
    <lineage>
        <taxon>Bacteria</taxon>
        <taxon>Bacillati</taxon>
        <taxon>Bacillota</taxon>
        <taxon>Clostridia</taxon>
        <taxon>Eubacteriales</taxon>
        <taxon>Clostridiaceae</taxon>
        <taxon>Clostridium</taxon>
    </lineage>
</organism>
<dbReference type="Pfam" id="PF03717">
    <property type="entry name" value="PBP_dimer"/>
    <property type="match status" value="1"/>
</dbReference>
<evidence type="ECO:0000256" key="2">
    <source>
        <dbReference type="ARBA" id="ARBA00007171"/>
    </source>
</evidence>
<evidence type="ECO:0000313" key="6">
    <source>
        <dbReference type="EMBL" id="VYU05064.1"/>
    </source>
</evidence>